<dbReference type="AlphaFoldDB" id="A0AAW0FI60"/>
<organism evidence="1 2">
    <name type="scientific">Cerrena zonata</name>
    <dbReference type="NCBI Taxonomy" id="2478898"/>
    <lineage>
        <taxon>Eukaryota</taxon>
        <taxon>Fungi</taxon>
        <taxon>Dikarya</taxon>
        <taxon>Basidiomycota</taxon>
        <taxon>Agaricomycotina</taxon>
        <taxon>Agaricomycetes</taxon>
        <taxon>Polyporales</taxon>
        <taxon>Cerrenaceae</taxon>
        <taxon>Cerrena</taxon>
    </lineage>
</organism>
<comment type="caution">
    <text evidence="1">The sequence shown here is derived from an EMBL/GenBank/DDBJ whole genome shotgun (WGS) entry which is preliminary data.</text>
</comment>
<proteinExistence type="predicted"/>
<dbReference type="Proteomes" id="UP001385951">
    <property type="component" value="Unassembled WGS sequence"/>
</dbReference>
<evidence type="ECO:0000313" key="2">
    <source>
        <dbReference type="Proteomes" id="UP001385951"/>
    </source>
</evidence>
<protein>
    <submittedName>
        <fullName evidence="1">Uncharacterized protein</fullName>
    </submittedName>
</protein>
<dbReference type="EMBL" id="JASBNA010000053">
    <property type="protein sequence ID" value="KAK7679957.1"/>
    <property type="molecule type" value="Genomic_DNA"/>
</dbReference>
<gene>
    <name evidence="1" type="ORF">QCA50_016903</name>
</gene>
<evidence type="ECO:0000313" key="1">
    <source>
        <dbReference type="EMBL" id="KAK7679957.1"/>
    </source>
</evidence>
<keyword evidence="2" id="KW-1185">Reference proteome</keyword>
<name>A0AAW0FI60_9APHY</name>
<sequence>MTTKQLEQLVLHAVRLKRLSACPKSIEFNQKRPVTWTRLIRSKWLLVASSDDVSSVITLWSVASPSLLTRQSPTPLAEAFIPGPVMTEVIYVNGPSLTSALEIRGRIPQIDILAIVKEKRLTRFCRLQKLENMSPSTTSTRQPCCRVSGQ</sequence>
<accession>A0AAW0FI60</accession>
<reference evidence="1 2" key="1">
    <citation type="submission" date="2022-09" db="EMBL/GenBank/DDBJ databases">
        <authorList>
            <person name="Palmer J.M."/>
        </authorList>
    </citation>
    <scope>NUCLEOTIDE SEQUENCE [LARGE SCALE GENOMIC DNA]</scope>
    <source>
        <strain evidence="1 2">DSM 7382</strain>
    </source>
</reference>